<dbReference type="PANTHER" id="PTHR30572">
    <property type="entry name" value="MEMBRANE COMPONENT OF TRANSPORTER-RELATED"/>
    <property type="match status" value="1"/>
</dbReference>
<keyword evidence="3 7" id="KW-0812">Transmembrane</keyword>
<dbReference type="Gene3D" id="3.40.630.10">
    <property type="entry name" value="Zn peptidases"/>
    <property type="match status" value="2"/>
</dbReference>
<dbReference type="InterPro" id="IPR003838">
    <property type="entry name" value="ABC3_permease_C"/>
</dbReference>
<dbReference type="Pfam" id="PF04389">
    <property type="entry name" value="Peptidase_M28"/>
    <property type="match status" value="1"/>
</dbReference>
<proteinExistence type="inferred from homology"/>
<keyword evidence="5 7" id="KW-0472">Membrane</keyword>
<feature type="transmembrane region" description="Helical" evidence="7">
    <location>
        <begin position="1319"/>
        <end position="1339"/>
    </location>
</feature>
<comment type="similarity">
    <text evidence="6">Belongs to the ABC-4 integral membrane protein family.</text>
</comment>
<organism evidence="10 11">
    <name type="scientific">Handelsmanbacteria sp. (strain RIFCSPLOWO2_12_FULL_64_10)</name>
    <dbReference type="NCBI Taxonomy" id="1817868"/>
    <lineage>
        <taxon>Bacteria</taxon>
        <taxon>Candidatus Handelsmaniibacteriota</taxon>
    </lineage>
</organism>
<dbReference type="CDD" id="cd00538">
    <property type="entry name" value="PA"/>
    <property type="match status" value="1"/>
</dbReference>
<feature type="transmembrane region" description="Helical" evidence="7">
    <location>
        <begin position="1360"/>
        <end position="1381"/>
    </location>
</feature>
<dbReference type="SUPFAM" id="SSF52025">
    <property type="entry name" value="PA domain"/>
    <property type="match status" value="1"/>
</dbReference>
<sequence>MLRKLGTVLLWAIAAFMLSSVTIFNPGQVTDWFIRIFNIQQTVPTLRPLEISERDRQIRAVADAVSEADLRATVEKLASVPSRLVGYPGHEEAFRYVSEQFRQIGLEEVRVESFPVTVPIDKGARLRVAGTGQEIPLYGLWPNQVRTPTLPKGGVTGPLIYGGKGEFRDFNGKMVDGSVVLLDFGSGQSYINARMLGAKAILFFDNSGGGRDLMGASGGGEVNHGQASDKFLRVPADIPRYWVRKEDAPALLQLAGTGVSVTVEGRMDWEEAQAKNIYGVLRGTDAPIDAQGDRRWKDQIIVLSAFYDAASVVPALAPGAENATGLAALLQTARALRKERPKYTVLFLATAGHFQGMAGVNDFLYRHARVSDHFRELIPDKDKIDFKLFVGLDLSSESDQIASFSHATFYNSNWQTNNYQNNLLAPYAKKFTDYLHRVYPGAADSLRHIDAIAPPKRTWKNYMPIRLGFDSEAVTFVGKEGITLATPSTVRDLVDTPNDLPDRVNYPNLTRQTRSIVAALLKAVEDPDFFRVSKLVLQDLGHSLRGRILWFRRDVDFAIPRVPVPGAVVAYQQPGPTNSVGGVRTLIVTKTTAGPIYVRREPSQTGPEYGAEQEVERTGRFSFPIVRNRFSNQILAYELDPESGDIISAPDMGTEGNGSFPIDQRYGWWENEMMEVLFKCRAISIFEIVDSSYLSALDYMTILGANDTQPQWYGFSYVPNQSRQENNITRAAVAFGRPGDRLKVLMSTGIFGIKYLLINAPEDLLLNPVSSAQVDDAALDRAMGVGYPTDQTFIPVPSYQAARDMWVIDDARMKQLARYGVSNQRLSRLHEEARQALLDAKKHLDALDYEQFVAAARQAWGLEARGYPEVKETANDTVRGIIFYFILLLPFSMFCERLIFGFPDILRRLLGFAGFFILLFVVLRFVHPAFKLSSSPYIIFLAFVIMAMGAVAMVIVISKFGDEVKKMKRASSGVHEADVGRISATAAAITLGISNLRKRPLRTWLTAATLTLLTFTVLSFTSVQTALKFYKLPRDNKPSYPGGLIRDRAWRGLQESVLSYVQSAFAGKATMAPRAWYMSQVKGERAYIDFERVSEGSRQEPAGKNYLEFDIGVTTGTSSFVNAILGLTPQETEVTRVDRHLLSGRWFRPGEREVCILPNDLAELVGIYPEDAGKARIRALGKEFTVIGILNSDEFNKYKDIDDEKLTPVDTVKEKDQLSEQADQDPRVVAAAPIESFTHLESTNVLLLPYETVRGIEGQLVSIAVTNFRDANGDPKADFLADIEDFMSRVSLTMFVSHADKVVVYSSIGSTSISGLGNLFIPIVIAALIVLNTMMGAVYERFREIGIYSSVGLAPSHIGALFLAEAAVFATLGAVLGYLIGQTMVLFLSMAGQLGGMSLNYSSLSAVSSTLIVMVTVFLSTLYPAKKASDMAVPDVTRKWSFPEPDGDRWVFDFPFTVGGAEVLGMYTYLTRVFESYGEGSVGDFVADNVHFTSTDLAGEPQYEISMTTWLAPYDLGISQDVRLLAIPTGEYNIYRIEVTIFRLSGDVASWKRINRGFLNVLRKRFLVWRTVPPELKADYAVQGRRQLAGEAVTA</sequence>
<dbReference type="PANTHER" id="PTHR30572:SF4">
    <property type="entry name" value="ABC TRANSPORTER PERMEASE YTRF"/>
    <property type="match status" value="1"/>
</dbReference>
<comment type="caution">
    <text evidence="10">The sequence shown here is derived from an EMBL/GenBank/DDBJ whole genome shotgun (WGS) entry which is preliminary data.</text>
</comment>
<dbReference type="InterPro" id="IPR050250">
    <property type="entry name" value="Macrolide_Exporter_MacB"/>
</dbReference>
<evidence type="ECO:0000256" key="7">
    <source>
        <dbReference type="SAM" id="Phobius"/>
    </source>
</evidence>
<feature type="domain" description="Peptidase M28" evidence="9">
    <location>
        <begin position="295"/>
        <end position="446"/>
    </location>
</feature>
<evidence type="ECO:0000259" key="8">
    <source>
        <dbReference type="Pfam" id="PF02687"/>
    </source>
</evidence>
<evidence type="ECO:0000313" key="11">
    <source>
        <dbReference type="Proteomes" id="UP000178606"/>
    </source>
</evidence>
<feature type="transmembrane region" description="Helical" evidence="7">
    <location>
        <begin position="909"/>
        <end position="926"/>
    </location>
</feature>
<evidence type="ECO:0000256" key="2">
    <source>
        <dbReference type="ARBA" id="ARBA00022475"/>
    </source>
</evidence>
<protein>
    <submittedName>
        <fullName evidence="10">Uncharacterized protein</fullName>
    </submittedName>
</protein>
<feature type="transmembrane region" description="Helical" evidence="7">
    <location>
        <begin position="1004"/>
        <end position="1027"/>
    </location>
</feature>
<evidence type="ECO:0000256" key="6">
    <source>
        <dbReference type="ARBA" id="ARBA00038076"/>
    </source>
</evidence>
<dbReference type="InterPro" id="IPR046450">
    <property type="entry name" value="PA_dom_sf"/>
</dbReference>
<evidence type="ECO:0000256" key="3">
    <source>
        <dbReference type="ARBA" id="ARBA00022692"/>
    </source>
</evidence>
<feature type="transmembrane region" description="Helical" evidence="7">
    <location>
        <begin position="881"/>
        <end position="902"/>
    </location>
</feature>
<dbReference type="Pfam" id="PF02687">
    <property type="entry name" value="FtsX"/>
    <property type="match status" value="1"/>
</dbReference>
<feature type="transmembrane region" description="Helical" evidence="7">
    <location>
        <begin position="938"/>
        <end position="960"/>
    </location>
</feature>
<evidence type="ECO:0000256" key="5">
    <source>
        <dbReference type="ARBA" id="ARBA00023136"/>
    </source>
</evidence>
<dbReference type="GO" id="GO:0022857">
    <property type="term" value="F:transmembrane transporter activity"/>
    <property type="evidence" value="ECO:0007669"/>
    <property type="project" value="TreeGrafter"/>
</dbReference>
<reference evidence="10 11" key="1">
    <citation type="journal article" date="2016" name="Nat. Commun.">
        <title>Thousands of microbial genomes shed light on interconnected biogeochemical processes in an aquifer system.</title>
        <authorList>
            <person name="Anantharaman K."/>
            <person name="Brown C.T."/>
            <person name="Hug L.A."/>
            <person name="Sharon I."/>
            <person name="Castelle C.J."/>
            <person name="Probst A.J."/>
            <person name="Thomas B.C."/>
            <person name="Singh A."/>
            <person name="Wilkins M.J."/>
            <person name="Karaoz U."/>
            <person name="Brodie E.L."/>
            <person name="Williams K.H."/>
            <person name="Hubbard S.S."/>
            <person name="Banfield J.F."/>
        </authorList>
    </citation>
    <scope>NUCLEOTIDE SEQUENCE [LARGE SCALE GENOMIC DNA]</scope>
    <source>
        <strain evidence="11">RIFCSPLOWO2_12_FULL_64_10</strain>
    </source>
</reference>
<evidence type="ECO:0000313" key="10">
    <source>
        <dbReference type="EMBL" id="OGG55570.1"/>
    </source>
</evidence>
<dbReference type="SUPFAM" id="SSF53187">
    <property type="entry name" value="Zn-dependent exopeptidases"/>
    <property type="match status" value="1"/>
</dbReference>
<dbReference type="Proteomes" id="UP000178606">
    <property type="component" value="Unassembled WGS sequence"/>
</dbReference>
<evidence type="ECO:0000259" key="9">
    <source>
        <dbReference type="Pfam" id="PF04389"/>
    </source>
</evidence>
<evidence type="ECO:0000256" key="4">
    <source>
        <dbReference type="ARBA" id="ARBA00022989"/>
    </source>
</evidence>
<dbReference type="InterPro" id="IPR007484">
    <property type="entry name" value="Peptidase_M28"/>
</dbReference>
<dbReference type="EMBL" id="MFKF01000071">
    <property type="protein sequence ID" value="OGG55570.1"/>
    <property type="molecule type" value="Genomic_DNA"/>
</dbReference>
<accession>A0A1F6D2N1</accession>
<feature type="transmembrane region" description="Helical" evidence="7">
    <location>
        <begin position="1401"/>
        <end position="1423"/>
    </location>
</feature>
<name>A0A1F6D2N1_HANXR</name>
<dbReference type="GO" id="GO:0005886">
    <property type="term" value="C:plasma membrane"/>
    <property type="evidence" value="ECO:0007669"/>
    <property type="project" value="UniProtKB-SubCell"/>
</dbReference>
<feature type="domain" description="ABC3 transporter permease C-terminal" evidence="8">
    <location>
        <begin position="1320"/>
        <end position="1430"/>
    </location>
</feature>
<evidence type="ECO:0000256" key="1">
    <source>
        <dbReference type="ARBA" id="ARBA00004651"/>
    </source>
</evidence>
<comment type="subcellular location">
    <subcellularLocation>
        <location evidence="1">Cell membrane</location>
        <topology evidence="1">Multi-pass membrane protein</topology>
    </subcellularLocation>
</comment>
<keyword evidence="4 7" id="KW-1133">Transmembrane helix</keyword>
<keyword evidence="2" id="KW-1003">Cell membrane</keyword>
<gene>
    <name evidence="10" type="ORF">A3F84_16760</name>
</gene>